<dbReference type="InterPro" id="IPR013424">
    <property type="entry name" value="Ice-binding_C"/>
</dbReference>
<dbReference type="Pfam" id="PF07589">
    <property type="entry name" value="PEP-CTERM"/>
    <property type="match status" value="1"/>
</dbReference>
<protein>
    <submittedName>
        <fullName evidence="4">PEP-CTERM sorting domain-containing protein</fullName>
    </submittedName>
</protein>
<dbReference type="NCBIfam" id="TIGR02595">
    <property type="entry name" value="PEP_CTERM"/>
    <property type="match status" value="1"/>
</dbReference>
<accession>A0A501PQ57</accession>
<sequence>MLRSLAIAAALVTVGFAGTASAAAVDVNTFDNGWYDNNGNHNASNDNTITGRCCGEEEYRSWYAFDLSSVSGTVTSATITFYANGSYYSADSSETLQLNSFEGDIAALVAGGSGLTGIFDDLGDGDVYGSYEYAASQFSNMVEFTVSLTLDAIADINAAIGGNFAIGGMLTTLSDRTDEESIFSSSGITPAAYLTLVTGEVVETPAPAALGLLGLGLAGFGLARRRRS</sequence>
<dbReference type="RefSeq" id="WP_139939767.1">
    <property type="nucleotide sequence ID" value="NZ_JBHSYP010000003.1"/>
</dbReference>
<gene>
    <name evidence="4" type="ORF">FIV46_06850</name>
</gene>
<evidence type="ECO:0000259" key="3">
    <source>
        <dbReference type="Pfam" id="PF07589"/>
    </source>
</evidence>
<keyword evidence="1" id="KW-0472">Membrane</keyword>
<dbReference type="EMBL" id="VFIY01000005">
    <property type="protein sequence ID" value="TPD61916.1"/>
    <property type="molecule type" value="Genomic_DNA"/>
</dbReference>
<reference evidence="5" key="1">
    <citation type="submission" date="2019-06" db="EMBL/GenBank/DDBJ databases">
        <title>The complete genome of Emcibacter congregatus ZYLT.</title>
        <authorList>
            <person name="Zhao Z."/>
        </authorList>
    </citation>
    <scope>NUCLEOTIDE SEQUENCE [LARGE SCALE GENOMIC DNA]</scope>
    <source>
        <strain evidence="5">MCCC 1A06723</strain>
    </source>
</reference>
<feature type="signal peptide" evidence="2">
    <location>
        <begin position="1"/>
        <end position="22"/>
    </location>
</feature>
<dbReference type="AlphaFoldDB" id="A0A501PQ57"/>
<dbReference type="OrthoDB" id="484098at2"/>
<dbReference type="NCBIfam" id="TIGR01167">
    <property type="entry name" value="LPXTG_anchor"/>
    <property type="match status" value="1"/>
</dbReference>
<feature type="domain" description="Ice-binding protein C-terminal" evidence="3">
    <location>
        <begin position="204"/>
        <end position="226"/>
    </location>
</feature>
<keyword evidence="1" id="KW-0812">Transmembrane</keyword>
<feature type="chain" id="PRO_5021187869" evidence="2">
    <location>
        <begin position="23"/>
        <end position="228"/>
    </location>
</feature>
<evidence type="ECO:0000256" key="1">
    <source>
        <dbReference type="SAM" id="Phobius"/>
    </source>
</evidence>
<keyword evidence="2" id="KW-0732">Signal</keyword>
<comment type="caution">
    <text evidence="4">The sequence shown here is derived from an EMBL/GenBank/DDBJ whole genome shotgun (WGS) entry which is preliminary data.</text>
</comment>
<organism evidence="4 5">
    <name type="scientific">Emcibacter nanhaiensis</name>
    <dbReference type="NCBI Taxonomy" id="1505037"/>
    <lineage>
        <taxon>Bacteria</taxon>
        <taxon>Pseudomonadati</taxon>
        <taxon>Pseudomonadota</taxon>
        <taxon>Alphaproteobacteria</taxon>
        <taxon>Emcibacterales</taxon>
        <taxon>Emcibacteraceae</taxon>
        <taxon>Emcibacter</taxon>
    </lineage>
</organism>
<name>A0A501PQ57_9PROT</name>
<keyword evidence="5" id="KW-1185">Reference proteome</keyword>
<evidence type="ECO:0000256" key="2">
    <source>
        <dbReference type="SAM" id="SignalP"/>
    </source>
</evidence>
<feature type="transmembrane region" description="Helical" evidence="1">
    <location>
        <begin position="206"/>
        <end position="223"/>
    </location>
</feature>
<evidence type="ECO:0000313" key="5">
    <source>
        <dbReference type="Proteomes" id="UP000319148"/>
    </source>
</evidence>
<dbReference type="Proteomes" id="UP000319148">
    <property type="component" value="Unassembled WGS sequence"/>
</dbReference>
<keyword evidence="1" id="KW-1133">Transmembrane helix</keyword>
<proteinExistence type="predicted"/>
<evidence type="ECO:0000313" key="4">
    <source>
        <dbReference type="EMBL" id="TPD61916.1"/>
    </source>
</evidence>